<organism evidence="3 4">
    <name type="scientific">Zopfia rhizophila CBS 207.26</name>
    <dbReference type="NCBI Taxonomy" id="1314779"/>
    <lineage>
        <taxon>Eukaryota</taxon>
        <taxon>Fungi</taxon>
        <taxon>Dikarya</taxon>
        <taxon>Ascomycota</taxon>
        <taxon>Pezizomycotina</taxon>
        <taxon>Dothideomycetes</taxon>
        <taxon>Dothideomycetes incertae sedis</taxon>
        <taxon>Zopfiaceae</taxon>
        <taxon>Zopfia</taxon>
    </lineage>
</organism>
<feature type="transmembrane region" description="Helical" evidence="1">
    <location>
        <begin position="512"/>
        <end position="533"/>
    </location>
</feature>
<proteinExistence type="predicted"/>
<evidence type="ECO:0000256" key="1">
    <source>
        <dbReference type="SAM" id="Phobius"/>
    </source>
</evidence>
<feature type="transmembrane region" description="Helical" evidence="1">
    <location>
        <begin position="583"/>
        <end position="608"/>
    </location>
</feature>
<feature type="transmembrane region" description="Helical" evidence="1">
    <location>
        <begin position="104"/>
        <end position="125"/>
    </location>
</feature>
<evidence type="ECO:0000313" key="4">
    <source>
        <dbReference type="Proteomes" id="UP000800200"/>
    </source>
</evidence>
<dbReference type="InterPro" id="IPR046623">
    <property type="entry name" value="DUF6536"/>
</dbReference>
<gene>
    <name evidence="3" type="ORF">K469DRAFT_746163</name>
</gene>
<dbReference type="Pfam" id="PF20163">
    <property type="entry name" value="DUF6536"/>
    <property type="match status" value="1"/>
</dbReference>
<sequence>MEKSVHEEVQPFLDNGRSSEFCYASIENIKPWIPEVDPDHPRAKTFYVKLHQRRTMLIMQASTASTFAVVSLALMVWTVLKYPLVDDTGTFFMGSCNTVHFMDGLWHVVLNVASTLFLGAGNYCMQVLVAPSRKEVREAHKEGVSMEIGVHSFRNVWRISRPKRAIWLVLGVTSTLMHLFWNSAIFSSIPYTIYPVAIVTSDFDQFNDDWSTYKNIIHHSKDNSTIFALKKKAKEFTLIDNAKCIEAHVNPRTAGAELVLVSNITTKALKENSRANVNCTLVNAWESGYDHSRWNGESNWVCSQFYNDSDPSTHTFCTKEWILPDAQNWKVYDSPIQYCLQGKSADNDQRCGLHFSKTIFIVVAVCLVVEAVLVCIVAYIGGTTTMVTLGDAQAEFLKETDECTQLLSEPGKEPGKPSRRRYFARLQVAEWEPTRVFWFKAVGPKMWFATLISMLVALALGLSLFAMSLTGLRSFRQTPSLRNIWNSGIGRINHYMLIGSALNPGKATTQAIVGHILFANIFQVLISTIYLLYNNVLTCQVLADQWTRFMSISGKVPDRKPLRVSSHIGLQRTSYMLSLPRTYAAPMMLAFAAIHTLVSRSVFLVRTAAFDPGSAEEAPRLMHRDASRVGYSSMGILLTILAGAIVLLFLIVNSFRSYHGVPKYLPLMANKTAFISAACQRPEGDKDARLFPVTLMAVDPVPDSPDGSNSNLKRVAFSTDRNAEAPIKGKRYEQPMPTDEHDDWEGIWKTWVWITKPFSGVMRSSSRRNLYMRVRRKSV</sequence>
<reference evidence="3" key="1">
    <citation type="journal article" date="2020" name="Stud. Mycol.">
        <title>101 Dothideomycetes genomes: a test case for predicting lifestyles and emergence of pathogens.</title>
        <authorList>
            <person name="Haridas S."/>
            <person name="Albert R."/>
            <person name="Binder M."/>
            <person name="Bloem J."/>
            <person name="Labutti K."/>
            <person name="Salamov A."/>
            <person name="Andreopoulos B."/>
            <person name="Baker S."/>
            <person name="Barry K."/>
            <person name="Bills G."/>
            <person name="Bluhm B."/>
            <person name="Cannon C."/>
            <person name="Castanera R."/>
            <person name="Culley D."/>
            <person name="Daum C."/>
            <person name="Ezra D."/>
            <person name="Gonzalez J."/>
            <person name="Henrissat B."/>
            <person name="Kuo A."/>
            <person name="Liang C."/>
            <person name="Lipzen A."/>
            <person name="Lutzoni F."/>
            <person name="Magnuson J."/>
            <person name="Mondo S."/>
            <person name="Nolan M."/>
            <person name="Ohm R."/>
            <person name="Pangilinan J."/>
            <person name="Park H.-J."/>
            <person name="Ramirez L."/>
            <person name="Alfaro M."/>
            <person name="Sun H."/>
            <person name="Tritt A."/>
            <person name="Yoshinaga Y."/>
            <person name="Zwiers L.-H."/>
            <person name="Turgeon B."/>
            <person name="Goodwin S."/>
            <person name="Spatafora J."/>
            <person name="Crous P."/>
            <person name="Grigoriev I."/>
        </authorList>
    </citation>
    <scope>NUCLEOTIDE SEQUENCE</scope>
    <source>
        <strain evidence="3">CBS 207.26</strain>
    </source>
</reference>
<keyword evidence="1" id="KW-0812">Transmembrane</keyword>
<evidence type="ECO:0000259" key="2">
    <source>
        <dbReference type="Pfam" id="PF20163"/>
    </source>
</evidence>
<accession>A0A6A6ELM7</accession>
<feature type="transmembrane region" description="Helical" evidence="1">
    <location>
        <begin position="359"/>
        <end position="380"/>
    </location>
</feature>
<protein>
    <recommendedName>
        <fullName evidence="2">DUF6536 domain-containing protein</fullName>
    </recommendedName>
</protein>
<feature type="transmembrane region" description="Helical" evidence="1">
    <location>
        <begin position="57"/>
        <end position="84"/>
    </location>
</feature>
<dbReference type="PANTHER" id="PTHR35395">
    <property type="entry name" value="DUF6536 DOMAIN-CONTAINING PROTEIN"/>
    <property type="match status" value="1"/>
</dbReference>
<name>A0A6A6ELM7_9PEZI</name>
<dbReference type="AlphaFoldDB" id="A0A6A6ELM7"/>
<dbReference type="PANTHER" id="PTHR35395:SF1">
    <property type="entry name" value="DUF6536 DOMAIN-CONTAINING PROTEIN"/>
    <property type="match status" value="1"/>
</dbReference>
<feature type="transmembrane region" description="Helical" evidence="1">
    <location>
        <begin position="446"/>
        <end position="472"/>
    </location>
</feature>
<feature type="transmembrane region" description="Helical" evidence="1">
    <location>
        <begin position="629"/>
        <end position="652"/>
    </location>
</feature>
<keyword evidence="1" id="KW-1133">Transmembrane helix</keyword>
<dbReference type="OrthoDB" id="5429634at2759"/>
<keyword evidence="4" id="KW-1185">Reference proteome</keyword>
<evidence type="ECO:0000313" key="3">
    <source>
        <dbReference type="EMBL" id="KAF2191668.1"/>
    </source>
</evidence>
<feature type="domain" description="DUF6536" evidence="2">
    <location>
        <begin position="54"/>
        <end position="204"/>
    </location>
</feature>
<keyword evidence="1" id="KW-0472">Membrane</keyword>
<dbReference type="EMBL" id="ML994616">
    <property type="protein sequence ID" value="KAF2191668.1"/>
    <property type="molecule type" value="Genomic_DNA"/>
</dbReference>
<dbReference type="Proteomes" id="UP000800200">
    <property type="component" value="Unassembled WGS sequence"/>
</dbReference>